<evidence type="ECO:0000256" key="1">
    <source>
        <dbReference type="ARBA" id="ARBA00011073"/>
    </source>
</evidence>
<sequence>METQTLDYTSQDLEAIQHAQDFASTCTSLFSQMVDGAKCGKPHQAKLHLSGFKQDQLQMHIRTCRETGWISTVFTRSLGLPSPDPFYLDHICSTASSPATRPEVLHVSFNSEGMWASNDVTGLGPRSLLGPRELPLDHYFAESDGLTLKYRKLAGVLLAASMFQLSDSPWIQHHLGTECIFVPSPDNKRLQQWCPQILCTLVRNSYDEDWITGEKSNHVRLARVLKSWEDLVSDDYRRVAKACLEFDSLIEGLDHPDIVPERKGLAIIYKCILEPLFRHVTKSFGNLAPIFKGMFGPGRSLTAPMNISPSITAKRVLFDDDDSLPEHGDQITSRLFLSGLNHFFQRIGTLHEDMNSLTQYPSYERIRIIILDSGVDETDSLIRPAIKFGRINTQKSRSFVGCPDEWRQDSCGHGTHVAQLLLKTAPAAEIYVGKICTGKVINDEFMPGIAKAIDWAVKECDAHIISMSFGFEDENDLIDAAVDRAINAGKLIIAAASNNGGLSGRARPARYEGVICVHATDGKGNKGGMNPSPLPNKDNFATLGVAVPCKWKGKDVWKSGTSFAVPIAAGFAADIMEFAKYRCTNLKPRKLKILQRKQGMQVIFQKMAELRDGYDFIHPVRLWKGWQNLKTEQQAVKVIEHVMEEL</sequence>
<dbReference type="InterPro" id="IPR023828">
    <property type="entry name" value="Peptidase_S8_Ser-AS"/>
</dbReference>
<dbReference type="Proteomes" id="UP001172101">
    <property type="component" value="Unassembled WGS sequence"/>
</dbReference>
<feature type="active site" description="Charge relay system" evidence="5">
    <location>
        <position position="372"/>
    </location>
</feature>
<dbReference type="Pfam" id="PF24476">
    <property type="entry name" value="DUF7580"/>
    <property type="match status" value="1"/>
</dbReference>
<feature type="domain" description="Peptidase S8/S53" evidence="6">
    <location>
        <begin position="367"/>
        <end position="592"/>
    </location>
</feature>
<accession>A0AA40B4F0</accession>
<protein>
    <submittedName>
        <fullName evidence="8">Peptidase S8/S53 domain-containing protein</fullName>
    </submittedName>
</protein>
<dbReference type="Pfam" id="PF00082">
    <property type="entry name" value="Peptidase_S8"/>
    <property type="match status" value="1"/>
</dbReference>
<dbReference type="PRINTS" id="PR00723">
    <property type="entry name" value="SUBTILISIN"/>
</dbReference>
<evidence type="ECO:0000256" key="5">
    <source>
        <dbReference type="PROSITE-ProRule" id="PRU01240"/>
    </source>
</evidence>
<organism evidence="8 9">
    <name type="scientific">Lasiosphaeria miniovina</name>
    <dbReference type="NCBI Taxonomy" id="1954250"/>
    <lineage>
        <taxon>Eukaryota</taxon>
        <taxon>Fungi</taxon>
        <taxon>Dikarya</taxon>
        <taxon>Ascomycota</taxon>
        <taxon>Pezizomycotina</taxon>
        <taxon>Sordariomycetes</taxon>
        <taxon>Sordariomycetidae</taxon>
        <taxon>Sordariales</taxon>
        <taxon>Lasiosphaeriaceae</taxon>
        <taxon>Lasiosphaeria</taxon>
    </lineage>
</organism>
<dbReference type="PANTHER" id="PTHR43806:SF11">
    <property type="entry name" value="CEREVISIN-RELATED"/>
    <property type="match status" value="1"/>
</dbReference>
<dbReference type="GO" id="GO:0006508">
    <property type="term" value="P:proteolysis"/>
    <property type="evidence" value="ECO:0007669"/>
    <property type="project" value="UniProtKB-KW"/>
</dbReference>
<comment type="similarity">
    <text evidence="1 5">Belongs to the peptidase S8 family.</text>
</comment>
<dbReference type="InterPro" id="IPR050131">
    <property type="entry name" value="Peptidase_S8_subtilisin-like"/>
</dbReference>
<dbReference type="RefSeq" id="XP_060300147.1">
    <property type="nucleotide sequence ID" value="XM_060433347.1"/>
</dbReference>
<reference evidence="8" key="1">
    <citation type="submission" date="2023-06" db="EMBL/GenBank/DDBJ databases">
        <title>Genome-scale phylogeny and comparative genomics of the fungal order Sordariales.</title>
        <authorList>
            <consortium name="Lawrence Berkeley National Laboratory"/>
            <person name="Hensen N."/>
            <person name="Bonometti L."/>
            <person name="Westerberg I."/>
            <person name="Brannstrom I.O."/>
            <person name="Guillou S."/>
            <person name="Cros-Aarteil S."/>
            <person name="Calhoun S."/>
            <person name="Haridas S."/>
            <person name="Kuo A."/>
            <person name="Mondo S."/>
            <person name="Pangilinan J."/>
            <person name="Riley R."/>
            <person name="LaButti K."/>
            <person name="Andreopoulos B."/>
            <person name="Lipzen A."/>
            <person name="Chen C."/>
            <person name="Yanf M."/>
            <person name="Daum C."/>
            <person name="Ng V."/>
            <person name="Clum A."/>
            <person name="Steindorff A."/>
            <person name="Ohm R."/>
            <person name="Martin F."/>
            <person name="Silar P."/>
            <person name="Natvig D."/>
            <person name="Lalanne C."/>
            <person name="Gautier V."/>
            <person name="Ament-velasquez S.L."/>
            <person name="Kruys A."/>
            <person name="Hutchinson M.I."/>
            <person name="Powell A.J."/>
            <person name="Barry K."/>
            <person name="Miller A.N."/>
            <person name="Grigoriev I.V."/>
            <person name="Debuchy R."/>
            <person name="Gladieux P."/>
            <person name="Thoren M.H."/>
            <person name="Johannesson H."/>
        </authorList>
    </citation>
    <scope>NUCLEOTIDE SEQUENCE</scope>
    <source>
        <strain evidence="8">SMH2392-1A</strain>
    </source>
</reference>
<dbReference type="InterPro" id="IPR056002">
    <property type="entry name" value="DUF7580"/>
</dbReference>
<keyword evidence="2 5" id="KW-0645">Protease</keyword>
<dbReference type="InterPro" id="IPR000209">
    <property type="entry name" value="Peptidase_S8/S53_dom"/>
</dbReference>
<dbReference type="InterPro" id="IPR015500">
    <property type="entry name" value="Peptidase_S8_subtilisin-rel"/>
</dbReference>
<dbReference type="InterPro" id="IPR036852">
    <property type="entry name" value="Peptidase_S8/S53_dom_sf"/>
</dbReference>
<dbReference type="Gene3D" id="3.40.50.200">
    <property type="entry name" value="Peptidase S8/S53 domain"/>
    <property type="match status" value="1"/>
</dbReference>
<evidence type="ECO:0000313" key="8">
    <source>
        <dbReference type="EMBL" id="KAK0727292.1"/>
    </source>
</evidence>
<dbReference type="SUPFAM" id="SSF52743">
    <property type="entry name" value="Subtilisin-like"/>
    <property type="match status" value="1"/>
</dbReference>
<evidence type="ECO:0000259" key="6">
    <source>
        <dbReference type="Pfam" id="PF00082"/>
    </source>
</evidence>
<keyword evidence="4 5" id="KW-0720">Serine protease</keyword>
<dbReference type="PANTHER" id="PTHR43806">
    <property type="entry name" value="PEPTIDASE S8"/>
    <property type="match status" value="1"/>
</dbReference>
<evidence type="ECO:0000256" key="3">
    <source>
        <dbReference type="ARBA" id="ARBA00022801"/>
    </source>
</evidence>
<dbReference type="CDD" id="cd00306">
    <property type="entry name" value="Peptidases_S8_S53"/>
    <property type="match status" value="1"/>
</dbReference>
<dbReference type="AlphaFoldDB" id="A0AA40B4F0"/>
<feature type="active site" description="Charge relay system" evidence="5">
    <location>
        <position position="413"/>
    </location>
</feature>
<dbReference type="GeneID" id="85316618"/>
<dbReference type="GO" id="GO:0004252">
    <property type="term" value="F:serine-type endopeptidase activity"/>
    <property type="evidence" value="ECO:0007669"/>
    <property type="project" value="UniProtKB-UniRule"/>
</dbReference>
<keyword evidence="9" id="KW-1185">Reference proteome</keyword>
<proteinExistence type="inferred from homology"/>
<name>A0AA40B4F0_9PEZI</name>
<gene>
    <name evidence="8" type="ORF">B0T26DRAFT_127226</name>
</gene>
<feature type="active site" description="Charge relay system" evidence="5">
    <location>
        <position position="562"/>
    </location>
</feature>
<comment type="caution">
    <text evidence="8">The sequence shown here is derived from an EMBL/GenBank/DDBJ whole genome shotgun (WGS) entry which is preliminary data.</text>
</comment>
<evidence type="ECO:0000313" key="9">
    <source>
        <dbReference type="Proteomes" id="UP001172101"/>
    </source>
</evidence>
<evidence type="ECO:0000256" key="4">
    <source>
        <dbReference type="ARBA" id="ARBA00022825"/>
    </source>
</evidence>
<keyword evidence="3 5" id="KW-0378">Hydrolase</keyword>
<evidence type="ECO:0000256" key="2">
    <source>
        <dbReference type="ARBA" id="ARBA00022670"/>
    </source>
</evidence>
<dbReference type="EMBL" id="JAUIRO010000002">
    <property type="protein sequence ID" value="KAK0727292.1"/>
    <property type="molecule type" value="Genomic_DNA"/>
</dbReference>
<dbReference type="PROSITE" id="PS00138">
    <property type="entry name" value="SUBTILASE_SER"/>
    <property type="match status" value="1"/>
</dbReference>
<evidence type="ECO:0000259" key="7">
    <source>
        <dbReference type="Pfam" id="PF24476"/>
    </source>
</evidence>
<feature type="domain" description="DUF7580" evidence="7">
    <location>
        <begin position="20"/>
        <end position="205"/>
    </location>
</feature>
<dbReference type="PROSITE" id="PS51892">
    <property type="entry name" value="SUBTILASE"/>
    <property type="match status" value="1"/>
</dbReference>